<evidence type="ECO:0000313" key="9">
    <source>
        <dbReference type="Proteomes" id="UP000249165"/>
    </source>
</evidence>
<name>A0A327YSZ9_9RHOB</name>
<dbReference type="Proteomes" id="UP000249165">
    <property type="component" value="Unassembled WGS sequence"/>
</dbReference>
<dbReference type="PANTHER" id="PTHR23117:SF8">
    <property type="entry name" value="RIBOSE 1,5-BISPHOSPHATE PHOSPHOKINASE PHNN"/>
    <property type="match status" value="1"/>
</dbReference>
<dbReference type="InterPro" id="IPR027417">
    <property type="entry name" value="P-loop_NTPase"/>
</dbReference>
<dbReference type="PANTHER" id="PTHR23117">
    <property type="entry name" value="GUANYLATE KINASE-RELATED"/>
    <property type="match status" value="1"/>
</dbReference>
<dbReference type="AlphaFoldDB" id="A0A327YSZ9"/>
<comment type="caution">
    <text evidence="8">The sequence shown here is derived from an EMBL/GenBank/DDBJ whole genome shotgun (WGS) entry which is preliminary data.</text>
</comment>
<dbReference type="RefSeq" id="WP_009506763.1">
    <property type="nucleotide sequence ID" value="NZ_LIGK01000004.1"/>
</dbReference>
<protein>
    <recommendedName>
        <fullName evidence="6">Ribose 1,5-bisphosphate phosphokinase PhnN</fullName>
        <ecNumber evidence="6">2.7.4.23</ecNumber>
    </recommendedName>
    <alternativeName>
        <fullName evidence="6">Ribose 1,5-bisphosphokinase</fullName>
    </alternativeName>
</protein>
<dbReference type="InterPro" id="IPR012699">
    <property type="entry name" value="PhnN"/>
</dbReference>
<dbReference type="NCBIfam" id="TIGR02322">
    <property type="entry name" value="phosphon_PhnN"/>
    <property type="match status" value="1"/>
</dbReference>
<accession>A0A327YSZ9</accession>
<comment type="catalytic activity">
    <reaction evidence="1 6">
        <text>alpha-D-ribose 1,5-bisphosphate + ATP = 5-phospho-alpha-D-ribose 1-diphosphate + ADP</text>
        <dbReference type="Rhea" id="RHEA:20109"/>
        <dbReference type="ChEBI" id="CHEBI:30616"/>
        <dbReference type="ChEBI" id="CHEBI:58017"/>
        <dbReference type="ChEBI" id="CHEBI:68688"/>
        <dbReference type="ChEBI" id="CHEBI:456216"/>
        <dbReference type="EC" id="2.7.4.23"/>
    </reaction>
</comment>
<keyword evidence="3 6" id="KW-0808">Transferase</keyword>
<proteinExistence type="inferred from homology"/>
<evidence type="ECO:0000259" key="7">
    <source>
        <dbReference type="SMART" id="SM00072"/>
    </source>
</evidence>
<dbReference type="EC" id="2.7.4.23" evidence="6"/>
<dbReference type="Gene3D" id="3.40.50.300">
    <property type="entry name" value="P-loop containing nucleotide triphosphate hydrolases"/>
    <property type="match status" value="1"/>
</dbReference>
<evidence type="ECO:0000256" key="5">
    <source>
        <dbReference type="ARBA" id="ARBA00022840"/>
    </source>
</evidence>
<keyword evidence="8" id="KW-0418">Kinase</keyword>
<dbReference type="EMBL" id="QLMG01000002">
    <property type="protein sequence ID" value="RAK22845.1"/>
    <property type="molecule type" value="Genomic_DNA"/>
</dbReference>
<evidence type="ECO:0000256" key="4">
    <source>
        <dbReference type="ARBA" id="ARBA00022741"/>
    </source>
</evidence>
<comment type="pathway">
    <text evidence="2 6">Metabolic intermediate biosynthesis; 5-phospho-alpha-D-ribose 1-diphosphate biosynthesis; 5-phospho-alpha-D-ribose 1-diphosphate from D-ribose 5-phosphate (route II): step 3/3.</text>
</comment>
<dbReference type="GO" id="GO:0005524">
    <property type="term" value="F:ATP binding"/>
    <property type="evidence" value="ECO:0007669"/>
    <property type="project" value="UniProtKB-KW"/>
</dbReference>
<comment type="function">
    <text evidence="6">Catalyzes the phosphorylation of ribose 1,5-bisphosphate to 5-phospho-D-ribosyl alpha-1-diphosphate (PRPP).</text>
</comment>
<keyword evidence="5 6" id="KW-0067">ATP-binding</keyword>
<feature type="domain" description="Guanylate kinase/L-type calcium channel beta subunit" evidence="7">
    <location>
        <begin position="2"/>
        <end position="178"/>
    </location>
</feature>
<evidence type="ECO:0000256" key="1">
    <source>
        <dbReference type="ARBA" id="ARBA00000373"/>
    </source>
</evidence>
<dbReference type="InterPro" id="IPR008145">
    <property type="entry name" value="GK/Ca_channel_bsu"/>
</dbReference>
<sequence length="179" mass="18700">MSGQLFAVVGPSGVGKDTLMAQACARLPGLVCVRRVITRDAAAGGEAFDSVSERVFADMAARGDFALHWRAHGLRYGIPVAGLGPLARGERLLCNLSRGVLREAAATFPALMVLHVTARADVLGARLAARGRESTDEIAHRLARTAALPDGLNVVYIDNSGPLEDGVAAMVRALQSVSA</sequence>
<dbReference type="OrthoDB" id="341217at2"/>
<dbReference type="SMART" id="SM00072">
    <property type="entry name" value="GuKc"/>
    <property type="match status" value="1"/>
</dbReference>
<evidence type="ECO:0000313" key="8">
    <source>
        <dbReference type="EMBL" id="RAK22845.1"/>
    </source>
</evidence>
<reference evidence="8 9" key="1">
    <citation type="submission" date="2018-06" db="EMBL/GenBank/DDBJ databases">
        <title>Genomic Encyclopedia of Archaeal and Bacterial Type Strains, Phase II (KMG-II): from individual species to whole genera.</title>
        <authorList>
            <person name="Goeker M."/>
        </authorList>
    </citation>
    <scope>NUCLEOTIDE SEQUENCE [LARGE SCALE GENOMIC DNA]</scope>
    <source>
        <strain evidence="8 9">DSM 22011</strain>
    </source>
</reference>
<dbReference type="UniPathway" id="UPA00087">
    <property type="reaction ID" value="UER00175"/>
</dbReference>
<dbReference type="HAMAP" id="MF_00836">
    <property type="entry name" value="PhnN"/>
    <property type="match status" value="1"/>
</dbReference>
<gene>
    <name evidence="6" type="primary">phnN</name>
    <name evidence="8" type="ORF">ATI53_100222</name>
</gene>
<organism evidence="8 9">
    <name type="scientific">Salipiger aestuarii</name>
    <dbReference type="NCBI Taxonomy" id="568098"/>
    <lineage>
        <taxon>Bacteria</taxon>
        <taxon>Pseudomonadati</taxon>
        <taxon>Pseudomonadota</taxon>
        <taxon>Alphaproteobacteria</taxon>
        <taxon>Rhodobacterales</taxon>
        <taxon>Roseobacteraceae</taxon>
        <taxon>Salipiger</taxon>
    </lineage>
</organism>
<dbReference type="GO" id="GO:0006015">
    <property type="term" value="P:5-phosphoribose 1-diphosphate biosynthetic process"/>
    <property type="evidence" value="ECO:0007669"/>
    <property type="project" value="UniProtKB-UniRule"/>
</dbReference>
<comment type="similarity">
    <text evidence="6">Belongs to the ribose 1,5-bisphosphokinase family.</text>
</comment>
<dbReference type="SUPFAM" id="SSF52540">
    <property type="entry name" value="P-loop containing nucleoside triphosphate hydrolases"/>
    <property type="match status" value="1"/>
</dbReference>
<feature type="binding site" evidence="6">
    <location>
        <begin position="10"/>
        <end position="17"/>
    </location>
    <ligand>
        <name>ATP</name>
        <dbReference type="ChEBI" id="CHEBI:30616"/>
    </ligand>
</feature>
<evidence type="ECO:0000256" key="6">
    <source>
        <dbReference type="HAMAP-Rule" id="MF_00836"/>
    </source>
</evidence>
<keyword evidence="4 6" id="KW-0547">Nucleotide-binding</keyword>
<dbReference type="GO" id="GO:0033863">
    <property type="term" value="F:ribose 1,5-bisphosphate phosphokinase activity"/>
    <property type="evidence" value="ECO:0007669"/>
    <property type="project" value="UniProtKB-UniRule"/>
</dbReference>
<dbReference type="GO" id="GO:0019634">
    <property type="term" value="P:organic phosphonate metabolic process"/>
    <property type="evidence" value="ECO:0007669"/>
    <property type="project" value="UniProtKB-UniRule"/>
</dbReference>
<keyword evidence="9" id="KW-1185">Reference proteome</keyword>
<dbReference type="GO" id="GO:0005829">
    <property type="term" value="C:cytosol"/>
    <property type="evidence" value="ECO:0007669"/>
    <property type="project" value="TreeGrafter"/>
</dbReference>
<evidence type="ECO:0000256" key="3">
    <source>
        <dbReference type="ARBA" id="ARBA00022679"/>
    </source>
</evidence>
<evidence type="ECO:0000256" key="2">
    <source>
        <dbReference type="ARBA" id="ARBA00005069"/>
    </source>
</evidence>